<name>A0A0A2GUL2_9FLAO</name>
<proteinExistence type="predicted"/>
<organism evidence="2 3">
    <name type="scientific">Dokdonia donghaensis DSW-1</name>
    <dbReference type="NCBI Taxonomy" id="1300343"/>
    <lineage>
        <taxon>Bacteria</taxon>
        <taxon>Pseudomonadati</taxon>
        <taxon>Bacteroidota</taxon>
        <taxon>Flavobacteriia</taxon>
        <taxon>Flavobacteriales</taxon>
        <taxon>Flavobacteriaceae</taxon>
        <taxon>Dokdonia</taxon>
    </lineage>
</organism>
<feature type="region of interest" description="Disordered" evidence="1">
    <location>
        <begin position="1"/>
        <end position="40"/>
    </location>
</feature>
<accession>A0A0A2GUL2</accession>
<evidence type="ECO:0000256" key="1">
    <source>
        <dbReference type="SAM" id="MobiDB-lite"/>
    </source>
</evidence>
<protein>
    <submittedName>
        <fullName evidence="2">Uncharacterized protein</fullName>
    </submittedName>
</protein>
<comment type="caution">
    <text evidence="2">The sequence shown here is derived from an EMBL/GenBank/DDBJ whole genome shotgun (WGS) entry which is preliminary data.</text>
</comment>
<dbReference type="KEGG" id="ddo:I597_1825"/>
<gene>
    <name evidence="2" type="ORF">NV36_03515</name>
</gene>
<feature type="compositionally biased region" description="Polar residues" evidence="1">
    <location>
        <begin position="8"/>
        <end position="17"/>
    </location>
</feature>
<evidence type="ECO:0000313" key="2">
    <source>
        <dbReference type="EMBL" id="KGO06001.1"/>
    </source>
</evidence>
<dbReference type="AlphaFoldDB" id="A0A0A2GUL2"/>
<dbReference type="EMBL" id="JSAQ01000001">
    <property type="protein sequence ID" value="KGO06001.1"/>
    <property type="molecule type" value="Genomic_DNA"/>
</dbReference>
<sequence length="83" mass="9150">MLAKDTPTGITAGNPQRTRTRTRTIHPAPSSLGRRRDKTKNQRAALVKGFVLAKDTHLGITAGNPFLYNYLAGGMVFSYQLFD</sequence>
<reference evidence="2 3" key="1">
    <citation type="submission" date="2014-10" db="EMBL/GenBank/DDBJ databases">
        <title>Draft genome sequence of the proteorhodopsin-containing marine bacterium Dokdonia donghaensis.</title>
        <authorList>
            <person name="Gomez-Consarnau L."/>
            <person name="Gonzalez J.M."/>
            <person name="Riedel T."/>
            <person name="Jaenicke S."/>
            <person name="Wagner-Doebler I."/>
            <person name="Fuhrman J.A."/>
        </authorList>
    </citation>
    <scope>NUCLEOTIDE SEQUENCE [LARGE SCALE GENOMIC DNA]</scope>
    <source>
        <strain evidence="2 3">DSW-1</strain>
    </source>
</reference>
<evidence type="ECO:0000313" key="3">
    <source>
        <dbReference type="Proteomes" id="UP000030140"/>
    </source>
</evidence>
<dbReference type="Proteomes" id="UP000030140">
    <property type="component" value="Unassembled WGS sequence"/>
</dbReference>
<keyword evidence="3" id="KW-1185">Reference proteome</keyword>